<evidence type="ECO:0000256" key="5">
    <source>
        <dbReference type="ARBA" id="ARBA00023274"/>
    </source>
</evidence>
<evidence type="ECO:0000256" key="4">
    <source>
        <dbReference type="ARBA" id="ARBA00022980"/>
    </source>
</evidence>
<dbReference type="GO" id="GO:0019843">
    <property type="term" value="F:rRNA binding"/>
    <property type="evidence" value="ECO:0007669"/>
    <property type="project" value="UniProtKB-UniRule"/>
</dbReference>
<dbReference type="Gene3D" id="3.30.1140.32">
    <property type="entry name" value="Ribosomal protein S3, C-terminal domain"/>
    <property type="match status" value="1"/>
</dbReference>
<keyword evidence="4 8" id="KW-0689">Ribosomal protein</keyword>
<dbReference type="Gene3D" id="3.30.300.20">
    <property type="match status" value="1"/>
</dbReference>
<dbReference type="InterPro" id="IPR004044">
    <property type="entry name" value="KH_dom_type_2"/>
</dbReference>
<dbReference type="Pfam" id="PF07650">
    <property type="entry name" value="KH_2"/>
    <property type="match status" value="1"/>
</dbReference>
<dbReference type="SUPFAM" id="SSF54821">
    <property type="entry name" value="Ribosomal protein S3 C-terminal domain"/>
    <property type="match status" value="1"/>
</dbReference>
<dbReference type="GO" id="GO:0006412">
    <property type="term" value="P:translation"/>
    <property type="evidence" value="ECO:0007669"/>
    <property type="project" value="UniProtKB-UniRule"/>
</dbReference>
<comment type="function">
    <text evidence="6 8">Binds the lower part of the 30S subunit head. Binds mRNA in the 70S ribosome, positioning it for translation.</text>
</comment>
<evidence type="ECO:0000256" key="9">
    <source>
        <dbReference type="RuleBase" id="RU003624"/>
    </source>
</evidence>
<dbReference type="InterPro" id="IPR004087">
    <property type="entry name" value="KH_dom"/>
</dbReference>
<dbReference type="InterPro" id="IPR009019">
    <property type="entry name" value="KH_sf_prok-type"/>
</dbReference>
<dbReference type="InterPro" id="IPR015946">
    <property type="entry name" value="KH_dom-like_a/b"/>
</dbReference>
<dbReference type="GO" id="GO:0003735">
    <property type="term" value="F:structural constituent of ribosome"/>
    <property type="evidence" value="ECO:0007669"/>
    <property type="project" value="InterPro"/>
</dbReference>
<gene>
    <name evidence="8 11" type="primary">rpsC</name>
    <name evidence="11" type="ORF">F4Y08_12575</name>
</gene>
<dbReference type="SUPFAM" id="SSF54814">
    <property type="entry name" value="Prokaryotic type KH domain (KH-domain type II)"/>
    <property type="match status" value="1"/>
</dbReference>
<organism evidence="11">
    <name type="scientific">Caldilineaceae bacterium SB0662_bin_9</name>
    <dbReference type="NCBI Taxonomy" id="2605258"/>
    <lineage>
        <taxon>Bacteria</taxon>
        <taxon>Bacillati</taxon>
        <taxon>Chloroflexota</taxon>
        <taxon>Caldilineae</taxon>
        <taxon>Caldilineales</taxon>
        <taxon>Caldilineaceae</taxon>
    </lineage>
</organism>
<protein>
    <recommendedName>
        <fullName evidence="7 8">Small ribosomal subunit protein uS3</fullName>
    </recommendedName>
</protein>
<dbReference type="PROSITE" id="PS00548">
    <property type="entry name" value="RIBOSOMAL_S3"/>
    <property type="match status" value="1"/>
</dbReference>
<evidence type="ECO:0000256" key="1">
    <source>
        <dbReference type="ARBA" id="ARBA00010761"/>
    </source>
</evidence>
<evidence type="ECO:0000256" key="7">
    <source>
        <dbReference type="ARBA" id="ARBA00035257"/>
    </source>
</evidence>
<dbReference type="GO" id="GO:0022627">
    <property type="term" value="C:cytosolic small ribosomal subunit"/>
    <property type="evidence" value="ECO:0007669"/>
    <property type="project" value="TreeGrafter"/>
</dbReference>
<dbReference type="HAMAP" id="MF_01309_B">
    <property type="entry name" value="Ribosomal_uS3_B"/>
    <property type="match status" value="1"/>
</dbReference>
<keyword evidence="2 8" id="KW-0699">rRNA-binding</keyword>
<name>A0A6B1DV36_9CHLR</name>
<dbReference type="InterPro" id="IPR057258">
    <property type="entry name" value="Ribosomal_uS3"/>
</dbReference>
<dbReference type="FunFam" id="3.30.300.20:FF:000001">
    <property type="entry name" value="30S ribosomal protein S3"/>
    <property type="match status" value="1"/>
</dbReference>
<evidence type="ECO:0000256" key="6">
    <source>
        <dbReference type="ARBA" id="ARBA00024998"/>
    </source>
</evidence>
<comment type="subunit">
    <text evidence="8">Part of the 30S ribosomal subunit. Forms a tight complex with proteins S10 and S14.</text>
</comment>
<accession>A0A6B1DV36</accession>
<comment type="similarity">
    <text evidence="1 8 9">Belongs to the universal ribosomal protein uS3 family.</text>
</comment>
<dbReference type="PROSITE" id="PS50823">
    <property type="entry name" value="KH_TYPE_2"/>
    <property type="match status" value="1"/>
</dbReference>
<proteinExistence type="inferred from homology"/>
<evidence type="ECO:0000259" key="10">
    <source>
        <dbReference type="PROSITE" id="PS50823"/>
    </source>
</evidence>
<comment type="caution">
    <text evidence="11">The sequence shown here is derived from an EMBL/GenBank/DDBJ whole genome shotgun (WGS) entry which is preliminary data.</text>
</comment>
<dbReference type="AlphaFoldDB" id="A0A6B1DV36"/>
<dbReference type="InterPro" id="IPR018280">
    <property type="entry name" value="Ribosomal_uS3_CS"/>
</dbReference>
<dbReference type="InterPro" id="IPR036419">
    <property type="entry name" value="Ribosomal_S3_C_sf"/>
</dbReference>
<dbReference type="PROSITE" id="PS50084">
    <property type="entry name" value="KH_TYPE_1"/>
    <property type="match status" value="1"/>
</dbReference>
<dbReference type="PANTHER" id="PTHR11760:SF19">
    <property type="entry name" value="SMALL RIBOSOMAL SUBUNIT PROTEIN US3C"/>
    <property type="match status" value="1"/>
</dbReference>
<dbReference type="Pfam" id="PF00189">
    <property type="entry name" value="Ribosomal_S3_C"/>
    <property type="match status" value="1"/>
</dbReference>
<sequence>MGRKVHPMGFRLGLIKEHHSRWYSSGREYVALLNEDRAIRDTIRNRLPDANISHIDIERQSNQVEVIVETARPGMIIGRKGATVNELREQLLRITGRSIRIDVKELNRPELSAPLVARSVGEQLERRVSWRRAMRSAGQRAMRQGAKGFMITVSGRLGGSDMGRVDSFRRGQVPRHTLRADIDYGTDVGRTTYGVIGVKVWIYRGEVLPGQEYHNRYRDIA</sequence>
<reference evidence="11" key="1">
    <citation type="submission" date="2019-09" db="EMBL/GenBank/DDBJ databases">
        <title>Characterisation of the sponge microbiome using genome-centric metagenomics.</title>
        <authorList>
            <person name="Engelberts J.P."/>
            <person name="Robbins S.J."/>
            <person name="De Goeij J.M."/>
            <person name="Aranda M."/>
            <person name="Bell S.C."/>
            <person name="Webster N.S."/>
        </authorList>
    </citation>
    <scope>NUCLEOTIDE SEQUENCE</scope>
    <source>
        <strain evidence="11">SB0662_bin_9</strain>
    </source>
</reference>
<dbReference type="CDD" id="cd02412">
    <property type="entry name" value="KH-II_30S_S3"/>
    <property type="match status" value="1"/>
</dbReference>
<evidence type="ECO:0000313" key="11">
    <source>
        <dbReference type="EMBL" id="MYD91151.1"/>
    </source>
</evidence>
<keyword evidence="5 8" id="KW-0687">Ribonucleoprotein</keyword>
<keyword evidence="3 8" id="KW-0694">RNA-binding</keyword>
<evidence type="ECO:0000256" key="8">
    <source>
        <dbReference type="HAMAP-Rule" id="MF_01309"/>
    </source>
</evidence>
<dbReference type="NCBIfam" id="TIGR01009">
    <property type="entry name" value="rpsC_bact"/>
    <property type="match status" value="1"/>
</dbReference>
<dbReference type="InterPro" id="IPR005704">
    <property type="entry name" value="Ribosomal_uS3_bac-typ"/>
</dbReference>
<feature type="domain" description="KH type-2" evidence="10">
    <location>
        <begin position="39"/>
        <end position="107"/>
    </location>
</feature>
<dbReference type="InterPro" id="IPR001351">
    <property type="entry name" value="Ribosomal_uS3_C"/>
</dbReference>
<evidence type="ECO:0000256" key="2">
    <source>
        <dbReference type="ARBA" id="ARBA00022730"/>
    </source>
</evidence>
<dbReference type="EMBL" id="VXPY01000087">
    <property type="protein sequence ID" value="MYD91151.1"/>
    <property type="molecule type" value="Genomic_DNA"/>
</dbReference>
<evidence type="ECO:0000256" key="3">
    <source>
        <dbReference type="ARBA" id="ARBA00022884"/>
    </source>
</evidence>
<dbReference type="PANTHER" id="PTHR11760">
    <property type="entry name" value="30S/40S RIBOSOMAL PROTEIN S3"/>
    <property type="match status" value="1"/>
</dbReference>
<dbReference type="GO" id="GO:0003729">
    <property type="term" value="F:mRNA binding"/>
    <property type="evidence" value="ECO:0007669"/>
    <property type="project" value="UniProtKB-UniRule"/>
</dbReference>
<dbReference type="SMART" id="SM00322">
    <property type="entry name" value="KH"/>
    <property type="match status" value="1"/>
</dbReference>